<proteinExistence type="predicted"/>
<evidence type="ECO:0000313" key="1">
    <source>
        <dbReference type="EMBL" id="MBF2714319.1"/>
    </source>
</evidence>
<geneLocation type="plasmid" evidence="1">
    <name>unnamed3</name>
</geneLocation>
<dbReference type="RefSeq" id="WP_156538359.1">
    <property type="nucleotide sequence ID" value="NZ_JACXXJ020000004.1"/>
</dbReference>
<accession>A0AAE2UVS7</accession>
<reference evidence="1" key="1">
    <citation type="submission" date="2020-11" db="EMBL/GenBank/DDBJ databases">
        <title>Agrobacterium vitis strain K377 genome.</title>
        <authorList>
            <person name="Xi H."/>
        </authorList>
    </citation>
    <scope>NUCLEOTIDE SEQUENCE</scope>
    <source>
        <strain evidence="1">K377</strain>
        <plasmid evidence="1">unnamed3</plasmid>
    </source>
</reference>
<comment type="caution">
    <text evidence="1">The sequence shown here is derived from an EMBL/GenBank/DDBJ whole genome shotgun (WGS) entry which is preliminary data.</text>
</comment>
<dbReference type="EMBL" id="JACXXJ020000004">
    <property type="protein sequence ID" value="MBF2714319.1"/>
    <property type="molecule type" value="Genomic_DNA"/>
</dbReference>
<dbReference type="AlphaFoldDB" id="A0AAE2UVS7"/>
<evidence type="ECO:0000313" key="2">
    <source>
        <dbReference type="Proteomes" id="UP000655037"/>
    </source>
</evidence>
<protein>
    <submittedName>
        <fullName evidence="1">Uncharacterized protein</fullName>
    </submittedName>
</protein>
<sequence length="81" mass="9135">MARSRLAQGDASGALEWIEGALLKLTAERFRSEFLELRFEIRKVLSDRNAIDDLEAALAVSQKDSERSRLDQRLQCERAGG</sequence>
<dbReference type="Proteomes" id="UP000655037">
    <property type="component" value="Unassembled WGS sequence"/>
</dbReference>
<organism evidence="1 2">
    <name type="scientific">Agrobacterium vitis</name>
    <name type="common">Rhizobium vitis</name>
    <dbReference type="NCBI Taxonomy" id="373"/>
    <lineage>
        <taxon>Bacteria</taxon>
        <taxon>Pseudomonadati</taxon>
        <taxon>Pseudomonadota</taxon>
        <taxon>Alphaproteobacteria</taxon>
        <taxon>Hyphomicrobiales</taxon>
        <taxon>Rhizobiaceae</taxon>
        <taxon>Rhizobium/Agrobacterium group</taxon>
        <taxon>Agrobacterium</taxon>
    </lineage>
</organism>
<gene>
    <name evidence="1" type="ORF">IEI95_008730</name>
</gene>
<name>A0AAE2UVS7_AGRVI</name>
<keyword evidence="1" id="KW-0614">Plasmid</keyword>